<feature type="signal peptide" evidence="1">
    <location>
        <begin position="1"/>
        <end position="27"/>
    </location>
</feature>
<feature type="chain" id="PRO_5029553231" evidence="1">
    <location>
        <begin position="28"/>
        <end position="183"/>
    </location>
</feature>
<evidence type="ECO:0000313" key="2">
    <source>
        <dbReference type="EnsemblMetazoa" id="XP_022651544"/>
    </source>
</evidence>
<dbReference type="KEGG" id="vde:111246348"/>
<keyword evidence="1" id="KW-0732">Signal</keyword>
<accession>A0A7M7JG21</accession>
<protein>
    <submittedName>
        <fullName evidence="2">Uncharacterized protein</fullName>
    </submittedName>
</protein>
<keyword evidence="3" id="KW-1185">Reference proteome</keyword>
<proteinExistence type="predicted"/>
<reference evidence="2" key="1">
    <citation type="submission" date="2021-01" db="UniProtKB">
        <authorList>
            <consortium name="EnsemblMetazoa"/>
        </authorList>
    </citation>
    <scope>IDENTIFICATION</scope>
</reference>
<evidence type="ECO:0000313" key="3">
    <source>
        <dbReference type="Proteomes" id="UP000594260"/>
    </source>
</evidence>
<dbReference type="AlphaFoldDB" id="A0A7M7JG21"/>
<sequence length="183" mass="20301">MCPLFNGFAPATYLCYAIVLVTGLSDGAQDSDKDYQEIPYVRPGPFKPCDLGELDKFMPNNIRTCALTAVQGSMPVGLLQQTISMACMLFKKCSVFIKKGTFMPEDNEHHCMHGLITQARKTDVIGEAIYLVTNIIATNGYTRTKILSAVGAVHDCVDKAGFYLPLHKHQLIKLVSFYLQMLE</sequence>
<dbReference type="RefSeq" id="XP_022651544.1">
    <property type="nucleotide sequence ID" value="XM_022795809.1"/>
</dbReference>
<organism evidence="2 3">
    <name type="scientific">Varroa destructor</name>
    <name type="common">Honeybee mite</name>
    <dbReference type="NCBI Taxonomy" id="109461"/>
    <lineage>
        <taxon>Eukaryota</taxon>
        <taxon>Metazoa</taxon>
        <taxon>Ecdysozoa</taxon>
        <taxon>Arthropoda</taxon>
        <taxon>Chelicerata</taxon>
        <taxon>Arachnida</taxon>
        <taxon>Acari</taxon>
        <taxon>Parasitiformes</taxon>
        <taxon>Mesostigmata</taxon>
        <taxon>Gamasina</taxon>
        <taxon>Dermanyssoidea</taxon>
        <taxon>Varroidae</taxon>
        <taxon>Varroa</taxon>
    </lineage>
</organism>
<name>A0A7M7JG21_VARDE</name>
<dbReference type="OrthoDB" id="10365347at2759"/>
<dbReference type="InParanoid" id="A0A7M7JG21"/>
<dbReference type="EnsemblMetazoa" id="XM_022795809">
    <property type="protein sequence ID" value="XP_022651544"/>
    <property type="gene ID" value="LOC111246348"/>
</dbReference>
<evidence type="ECO:0000256" key="1">
    <source>
        <dbReference type="SAM" id="SignalP"/>
    </source>
</evidence>
<dbReference type="Proteomes" id="UP000594260">
    <property type="component" value="Unplaced"/>
</dbReference>
<dbReference type="GeneID" id="111246348"/>